<comment type="similarity">
    <text evidence="1">Belongs to the 'phage' integrase family.</text>
</comment>
<dbReference type="InterPro" id="IPR013762">
    <property type="entry name" value="Integrase-like_cat_sf"/>
</dbReference>
<reference evidence="6" key="1">
    <citation type="journal article" date="2019" name="Int. J. Syst. Evol. Microbiol.">
        <title>The Global Catalogue of Microorganisms (GCM) 10K type strain sequencing project: providing services to taxonomists for standard genome sequencing and annotation.</title>
        <authorList>
            <consortium name="The Broad Institute Genomics Platform"/>
            <consortium name="The Broad Institute Genome Sequencing Center for Infectious Disease"/>
            <person name="Wu L."/>
            <person name="Ma J."/>
        </authorList>
    </citation>
    <scope>NUCLEOTIDE SEQUENCE [LARGE SCALE GENOMIC DNA]</scope>
    <source>
        <strain evidence="6">CECT 7649</strain>
    </source>
</reference>
<keyword evidence="2" id="KW-0238">DNA-binding</keyword>
<dbReference type="Gene3D" id="1.10.150.130">
    <property type="match status" value="1"/>
</dbReference>
<dbReference type="PANTHER" id="PTHR30349">
    <property type="entry name" value="PHAGE INTEGRASE-RELATED"/>
    <property type="match status" value="1"/>
</dbReference>
<feature type="domain" description="Tyr recombinase" evidence="4">
    <location>
        <begin position="206"/>
        <end position="494"/>
    </location>
</feature>
<dbReference type="PANTHER" id="PTHR30349:SF64">
    <property type="entry name" value="PROPHAGE INTEGRASE INTD-RELATED"/>
    <property type="match status" value="1"/>
</dbReference>
<dbReference type="InterPro" id="IPR010998">
    <property type="entry name" value="Integrase_recombinase_N"/>
</dbReference>
<dbReference type="SUPFAM" id="SSF56349">
    <property type="entry name" value="DNA breaking-rejoining enzymes"/>
    <property type="match status" value="1"/>
</dbReference>
<keyword evidence="3" id="KW-0233">DNA recombination</keyword>
<evidence type="ECO:0000313" key="5">
    <source>
        <dbReference type="EMBL" id="MFD0983319.1"/>
    </source>
</evidence>
<evidence type="ECO:0000313" key="6">
    <source>
        <dbReference type="Proteomes" id="UP001597051"/>
    </source>
</evidence>
<dbReference type="InterPro" id="IPR025269">
    <property type="entry name" value="SAM-like_dom"/>
</dbReference>
<dbReference type="EMBL" id="JBHTIZ010000005">
    <property type="protein sequence ID" value="MFD0983319.1"/>
    <property type="molecule type" value="Genomic_DNA"/>
</dbReference>
<comment type="caution">
    <text evidence="5">The sequence shown here is derived from an EMBL/GenBank/DDBJ whole genome shotgun (WGS) entry which is preliminary data.</text>
</comment>
<organism evidence="5 6">
    <name type="scientific">Flavobacterium myungsuense</name>
    <dbReference type="NCBI Taxonomy" id="651823"/>
    <lineage>
        <taxon>Bacteria</taxon>
        <taxon>Pseudomonadati</taxon>
        <taxon>Bacteroidota</taxon>
        <taxon>Flavobacteriia</taxon>
        <taxon>Flavobacteriales</taxon>
        <taxon>Flavobacteriaceae</taxon>
        <taxon>Flavobacterium</taxon>
    </lineage>
</organism>
<evidence type="ECO:0000259" key="4">
    <source>
        <dbReference type="PROSITE" id="PS51898"/>
    </source>
</evidence>
<evidence type="ECO:0000256" key="2">
    <source>
        <dbReference type="ARBA" id="ARBA00023125"/>
    </source>
</evidence>
<proteinExistence type="inferred from homology"/>
<dbReference type="Pfam" id="PF13102">
    <property type="entry name" value="Phage_int_SAM_5"/>
    <property type="match status" value="1"/>
</dbReference>
<evidence type="ECO:0000256" key="1">
    <source>
        <dbReference type="ARBA" id="ARBA00008857"/>
    </source>
</evidence>
<dbReference type="Proteomes" id="UP001597051">
    <property type="component" value="Unassembled WGS sequence"/>
</dbReference>
<name>A0ABW3IYY7_9FLAO</name>
<gene>
    <name evidence="5" type="ORF">ACFQ0S_02405</name>
</gene>
<dbReference type="PROSITE" id="PS51898">
    <property type="entry name" value="TYR_RECOMBINASE"/>
    <property type="match status" value="1"/>
</dbReference>
<dbReference type="InterPro" id="IPR011010">
    <property type="entry name" value="DNA_brk_join_enz"/>
</dbReference>
<keyword evidence="6" id="KW-1185">Reference proteome</keyword>
<accession>A0ABW3IYY7</accession>
<dbReference type="RefSeq" id="WP_379752858.1">
    <property type="nucleotide sequence ID" value="NZ_JBHSYB010000002.1"/>
</dbReference>
<dbReference type="InterPro" id="IPR002104">
    <property type="entry name" value="Integrase_catalytic"/>
</dbReference>
<protein>
    <submittedName>
        <fullName evidence="5">Tyrosine-type recombinase/integrase</fullName>
    </submittedName>
</protein>
<evidence type="ECO:0000256" key="3">
    <source>
        <dbReference type="ARBA" id="ARBA00023172"/>
    </source>
</evidence>
<dbReference type="Gene3D" id="1.10.443.10">
    <property type="entry name" value="Intergrase catalytic core"/>
    <property type="match status" value="1"/>
</dbReference>
<dbReference type="InterPro" id="IPR050090">
    <property type="entry name" value="Tyrosine_recombinase_XerCD"/>
</dbReference>
<sequence length="504" mass="59974">MTKITYTPYLKKKFSTDNFGVIQVRRTENRKSTYFTLSESLKEIYWNKKKGEVRSNYKEYERLTNLIKDKIDELKFTDSKVPENYVEKIEKESNEKVSFINFFENQLLYLQSRREIGSYKSHKTSYFHLMSFLKTLDKKDLLFSELTTFFIRDFETYLKCTKDLSTNTCIKYLKTTKNVFKKGIELYVYDTDIDPFLRINKKKTPVNKDPLTKVEIETIFNTNIDKNDPLYNTKNYFLFQIFSQGMRVSDLITLRWGNLVSGNIVFYQFKTKVPHLVSLNDVILFRLVDYFPNGNKILNTKLNFSIEGVDYNMTYQEIEKHYELITKENISKYINISDVMKGINKVDENIERLLQTWLDLKNEKKNLIKMKLEMEIREYSLKNPSKFVFPILDDKIFENVQFGSEKHILSKYQYNQMSSKTTIYNKQLKKLQERCGLNKVLTTHLSRHTYTGLMIEHTGKDIYTISRNLGHTGLSSTEHYVSDFLDNRVISENDEMTKKFNKIF</sequence>